<accession>A0A1V6SLM2</accession>
<evidence type="ECO:0000256" key="1">
    <source>
        <dbReference type="SAM" id="Coils"/>
    </source>
</evidence>
<reference evidence="3" key="1">
    <citation type="journal article" date="2017" name="Nat. Microbiol.">
        <title>Global analysis of biosynthetic gene clusters reveals vast potential of secondary metabolite production in Penicillium species.</title>
        <authorList>
            <person name="Nielsen J.C."/>
            <person name="Grijseels S."/>
            <person name="Prigent S."/>
            <person name="Ji B."/>
            <person name="Dainat J."/>
            <person name="Nielsen K.F."/>
            <person name="Frisvad J.C."/>
            <person name="Workman M."/>
            <person name="Nielsen J."/>
        </authorList>
    </citation>
    <scope>NUCLEOTIDE SEQUENCE [LARGE SCALE GENOMIC DNA]</scope>
    <source>
        <strain evidence="3">IBT 24891</strain>
    </source>
</reference>
<organism evidence="2 3">
    <name type="scientific">Penicillium steckii</name>
    <dbReference type="NCBI Taxonomy" id="303698"/>
    <lineage>
        <taxon>Eukaryota</taxon>
        <taxon>Fungi</taxon>
        <taxon>Dikarya</taxon>
        <taxon>Ascomycota</taxon>
        <taxon>Pezizomycotina</taxon>
        <taxon>Eurotiomycetes</taxon>
        <taxon>Eurotiomycetidae</taxon>
        <taxon>Eurotiales</taxon>
        <taxon>Aspergillaceae</taxon>
        <taxon>Penicillium</taxon>
    </lineage>
</organism>
<dbReference type="Proteomes" id="UP000191285">
    <property type="component" value="Unassembled WGS sequence"/>
</dbReference>
<evidence type="ECO:0000313" key="2">
    <source>
        <dbReference type="EMBL" id="OQE14951.1"/>
    </source>
</evidence>
<keyword evidence="3" id="KW-1185">Reference proteome</keyword>
<proteinExistence type="predicted"/>
<dbReference type="AlphaFoldDB" id="A0A1V6SLM2"/>
<keyword evidence="1" id="KW-0175">Coiled coil</keyword>
<feature type="coiled-coil region" evidence="1">
    <location>
        <begin position="41"/>
        <end position="75"/>
    </location>
</feature>
<comment type="caution">
    <text evidence="2">The sequence shown here is derived from an EMBL/GenBank/DDBJ whole genome shotgun (WGS) entry which is preliminary data.</text>
</comment>
<dbReference type="EMBL" id="MLKD01000031">
    <property type="protein sequence ID" value="OQE14951.1"/>
    <property type="molecule type" value="Genomic_DNA"/>
</dbReference>
<protein>
    <submittedName>
        <fullName evidence="2">Uncharacterized protein</fullName>
    </submittedName>
</protein>
<sequence length="84" mass="9842">MKYLHEGLEHLEASRRADDLDVSKQELAWFDLAIAVILRQYQRISSDIERIQAENQELEEQIEILEGLLRECKEQEIIIASSCQ</sequence>
<name>A0A1V6SLM2_9EURO</name>
<evidence type="ECO:0000313" key="3">
    <source>
        <dbReference type="Proteomes" id="UP000191285"/>
    </source>
</evidence>
<gene>
    <name evidence="2" type="ORF">PENSTE_c031G06228</name>
</gene>